<comment type="caution">
    <text evidence="3">The sequence shown here is derived from an EMBL/GenBank/DDBJ whole genome shotgun (WGS) entry which is preliminary data.</text>
</comment>
<dbReference type="Proteomes" id="UP000679220">
    <property type="component" value="Unassembled WGS sequence"/>
</dbReference>
<dbReference type="Pfam" id="PF08487">
    <property type="entry name" value="VIT"/>
    <property type="match status" value="1"/>
</dbReference>
<name>A0A941IYH7_9BACT</name>
<reference evidence="3" key="2">
    <citation type="submission" date="2021-04" db="EMBL/GenBank/DDBJ databases">
        <authorList>
            <person name="Zhang T."/>
            <person name="Zhang Y."/>
            <person name="Lu D."/>
            <person name="Zuo D."/>
            <person name="Du Z."/>
        </authorList>
    </citation>
    <scope>NUCLEOTIDE SEQUENCE</scope>
    <source>
        <strain evidence="3">JR1</strain>
    </source>
</reference>
<evidence type="ECO:0000259" key="2">
    <source>
        <dbReference type="PROSITE" id="PS51468"/>
    </source>
</evidence>
<evidence type="ECO:0000313" key="4">
    <source>
        <dbReference type="Proteomes" id="UP000679220"/>
    </source>
</evidence>
<keyword evidence="1" id="KW-0812">Transmembrane</keyword>
<feature type="transmembrane region" description="Helical" evidence="1">
    <location>
        <begin position="809"/>
        <end position="826"/>
    </location>
</feature>
<dbReference type="NCBIfam" id="TIGR04477">
    <property type="entry name" value="sorted_by_XrtN"/>
    <property type="match status" value="1"/>
</dbReference>
<feature type="transmembrane region" description="Helical" evidence="1">
    <location>
        <begin position="98"/>
        <end position="115"/>
    </location>
</feature>
<gene>
    <name evidence="3" type="ORF">KDU71_09620</name>
</gene>
<dbReference type="RefSeq" id="WP_212190155.1">
    <property type="nucleotide sequence ID" value="NZ_JAGTAR010000012.1"/>
</dbReference>
<dbReference type="PROSITE" id="PS51468">
    <property type="entry name" value="VIT"/>
    <property type="match status" value="1"/>
</dbReference>
<feature type="transmembrane region" description="Helical" evidence="1">
    <location>
        <begin position="191"/>
        <end position="212"/>
    </location>
</feature>
<reference evidence="3" key="1">
    <citation type="journal article" date="2018" name="Int. J. Syst. Evol. Microbiol.">
        <title>Carboxylicivirga sediminis sp. nov., isolated from coastal sediment.</title>
        <authorList>
            <person name="Wang F.Q."/>
            <person name="Ren L.H."/>
            <person name="Zou R.J."/>
            <person name="Sun Y.Z."/>
            <person name="Liu X.J."/>
            <person name="Jiang F."/>
            <person name="Liu L.J."/>
        </authorList>
    </citation>
    <scope>NUCLEOTIDE SEQUENCE</scope>
    <source>
        <strain evidence="3">JR1</strain>
    </source>
</reference>
<organism evidence="3 4">
    <name type="scientific">Carboxylicivirga sediminis</name>
    <dbReference type="NCBI Taxonomy" id="2006564"/>
    <lineage>
        <taxon>Bacteria</taxon>
        <taxon>Pseudomonadati</taxon>
        <taxon>Bacteroidota</taxon>
        <taxon>Bacteroidia</taxon>
        <taxon>Marinilabiliales</taxon>
        <taxon>Marinilabiliaceae</taxon>
        <taxon>Carboxylicivirga</taxon>
    </lineage>
</organism>
<keyword evidence="1" id="KW-0472">Membrane</keyword>
<feature type="transmembrane region" description="Helical" evidence="1">
    <location>
        <begin position="7"/>
        <end position="26"/>
    </location>
</feature>
<keyword evidence="1" id="KW-1133">Transmembrane helix</keyword>
<sequence>MKTKLTLAQQIGLTMMSLSVLIYYWVPQSQNTLNGWSLINYVLAVAYFFISFFDKPVNTNIFRLVRPRMNWHILLALLLISCFTLNKDVHVFAKAPLWLELGLIPLLLAFVLTGYPNGLPMYMRKALWFLSGVLFLIILYYSIVLLPTMLLAVFGLILLGISIHLAVPMIILITQLRYVLAGKSPNRMPGWFWTGFLSAVLVVGVYIGLFAYQNEKITSAQGDIILNESLELPEWVQYAQKCESSFWARRVIGLGLLYEKFSDDWWGFDFNRGSFSEIRVHDPLVALAGARIGDLDLSKEEKVKILSTSADTRHYAYEKLWSGRDLRISKKITDMRVYPAYRLAYSEQTFWIENTHQHERSRQEALLTFYLPEGAVASSLSLWINGKEEQSRLTTRKKAATAYRQVVGVERRDPVVLHWQEGNRLTATIFPCTPVESRRVKVGITIPMAVDNGSLVLENMQIAGPDNRGATEMVHLKIVGDSKTAKVPNGFKLKAANQYLYSGRPLNSWQVKIPLQPLSTKHFAFNNQSYCLKTLTGGTNLNPSAIYLDVNSQWTLEEVQFYLLSAQDRPVYVYTDRFQQLELASLDSIYQQLARHTFSVFPVHKLTKVSGALLITKGQKNAPIPSELSGSEFYDDLTLSLSHYQQSIACLVVDGMKSDYIASLEQYKLLNCQVLKTRQAKERSIESWYKSYPESEKAVILANSEMMIVKSPIVSAQAADTGAPSHLLRLYNYHAIIQQAGHLFLNNADEIGDTIYDLFDEAFVVSPVSSLIVLETLQDYDRFDIDESTNSVKNASLKDSGAVPEPHEWALIAVVLAVIALMYFKFKL</sequence>
<keyword evidence="4" id="KW-1185">Reference proteome</keyword>
<dbReference type="InterPro" id="IPR013694">
    <property type="entry name" value="VIT"/>
</dbReference>
<dbReference type="AlphaFoldDB" id="A0A941IYH7"/>
<dbReference type="InterPro" id="IPR031005">
    <property type="entry name" value="Sorted_by_XrtN"/>
</dbReference>
<feature type="transmembrane region" description="Helical" evidence="1">
    <location>
        <begin position="127"/>
        <end position="146"/>
    </location>
</feature>
<evidence type="ECO:0000256" key="1">
    <source>
        <dbReference type="SAM" id="Phobius"/>
    </source>
</evidence>
<feature type="domain" description="VIT" evidence="2">
    <location>
        <begin position="314"/>
        <end position="446"/>
    </location>
</feature>
<protein>
    <submittedName>
        <fullName evidence="3">XrtN system VIT domain-containing protein</fullName>
    </submittedName>
</protein>
<dbReference type="EMBL" id="JAGTAR010000012">
    <property type="protein sequence ID" value="MBR8535812.1"/>
    <property type="molecule type" value="Genomic_DNA"/>
</dbReference>
<proteinExistence type="predicted"/>
<evidence type="ECO:0000313" key="3">
    <source>
        <dbReference type="EMBL" id="MBR8535812.1"/>
    </source>
</evidence>
<feature type="transmembrane region" description="Helical" evidence="1">
    <location>
        <begin position="69"/>
        <end position="86"/>
    </location>
</feature>
<accession>A0A941IYH7</accession>
<feature type="transmembrane region" description="Helical" evidence="1">
    <location>
        <begin position="38"/>
        <end position="57"/>
    </location>
</feature>
<feature type="transmembrane region" description="Helical" evidence="1">
    <location>
        <begin position="152"/>
        <end position="179"/>
    </location>
</feature>